<protein>
    <recommendedName>
        <fullName evidence="4">Phospholipase A2</fullName>
        <ecNumber evidence="3">3.1.1.4</ecNumber>
    </recommendedName>
    <alternativeName>
        <fullName evidence="12">Phosphatidylcholine 2-acylhydrolase</fullName>
    </alternativeName>
</protein>
<dbReference type="OrthoDB" id="10059604at2759"/>
<dbReference type="InterPro" id="IPR016090">
    <property type="entry name" value="PLA2-like_dom"/>
</dbReference>
<dbReference type="InterPro" id="IPR033113">
    <property type="entry name" value="PLA2_histidine"/>
</dbReference>
<dbReference type="GO" id="GO:0006644">
    <property type="term" value="P:phospholipid metabolic process"/>
    <property type="evidence" value="ECO:0007669"/>
    <property type="project" value="InterPro"/>
</dbReference>
<evidence type="ECO:0000256" key="3">
    <source>
        <dbReference type="ARBA" id="ARBA00013278"/>
    </source>
</evidence>
<evidence type="ECO:0000256" key="9">
    <source>
        <dbReference type="ARBA" id="ARBA00022963"/>
    </source>
</evidence>
<dbReference type="AlphaFoldDB" id="A0A9J6CNK5"/>
<keyword evidence="8" id="KW-0106">Calcium</keyword>
<comment type="cofactor">
    <cofactor evidence="1">
        <name>Ca(2+)</name>
        <dbReference type="ChEBI" id="CHEBI:29108"/>
    </cofactor>
</comment>
<sequence length="284" mass="33085">MKNILHLILPLIILANAQNIEIFNEKAWMDEKGRDKFFEYSDSDIIEPATVLLRSRESKYSNNIDFEQFEESQKLKPQSSATVHMKNHGTNSPLGVIDLFLNSIKKFIHTQPQQSLKEQTRHFKNETSKGIDIKFDNNIHSLPKFGNHQDMKFILLGTKWCGSGSIAKDKNDIGYFYLTDNCCREHDLCEQVLEPGDEKFGLKNSGKFSRLHCDCDDTFYKCLKGVNTLISKQIGIFYFNILSHQCFKEEFPISCDTKVKGRCVKYTKNREGMKSYQWFDNKWF</sequence>
<proteinExistence type="predicted"/>
<keyword evidence="11" id="KW-1015">Disulfide bond</keyword>
<evidence type="ECO:0000259" key="14">
    <source>
        <dbReference type="Pfam" id="PF05826"/>
    </source>
</evidence>
<feature type="signal peptide" evidence="13">
    <location>
        <begin position="1"/>
        <end position="17"/>
    </location>
</feature>
<organism evidence="15 16">
    <name type="scientific">Polypedilum vanderplanki</name>
    <name type="common">Sleeping chironomid midge</name>
    <dbReference type="NCBI Taxonomy" id="319348"/>
    <lineage>
        <taxon>Eukaryota</taxon>
        <taxon>Metazoa</taxon>
        <taxon>Ecdysozoa</taxon>
        <taxon>Arthropoda</taxon>
        <taxon>Hexapoda</taxon>
        <taxon>Insecta</taxon>
        <taxon>Pterygota</taxon>
        <taxon>Neoptera</taxon>
        <taxon>Endopterygota</taxon>
        <taxon>Diptera</taxon>
        <taxon>Nematocera</taxon>
        <taxon>Chironomoidea</taxon>
        <taxon>Chironomidae</taxon>
        <taxon>Chironominae</taxon>
        <taxon>Polypedilum</taxon>
        <taxon>Polypedilum</taxon>
    </lineage>
</organism>
<evidence type="ECO:0000256" key="2">
    <source>
        <dbReference type="ARBA" id="ARBA00004613"/>
    </source>
</evidence>
<keyword evidence="7" id="KW-0378">Hydrolase</keyword>
<reference evidence="15" key="1">
    <citation type="submission" date="2021-03" db="EMBL/GenBank/DDBJ databases">
        <title>Chromosome level genome of the anhydrobiotic midge Polypedilum vanderplanki.</title>
        <authorList>
            <person name="Yoshida Y."/>
            <person name="Kikawada T."/>
            <person name="Gusev O."/>
        </authorList>
    </citation>
    <scope>NUCLEOTIDE SEQUENCE</scope>
    <source>
        <strain evidence="15">NIAS01</strain>
        <tissue evidence="15">Whole body or cell culture</tissue>
    </source>
</reference>
<dbReference type="GO" id="GO:0016042">
    <property type="term" value="P:lipid catabolic process"/>
    <property type="evidence" value="ECO:0007669"/>
    <property type="project" value="UniProtKB-KW"/>
</dbReference>
<evidence type="ECO:0000256" key="5">
    <source>
        <dbReference type="ARBA" id="ARBA00022525"/>
    </source>
</evidence>
<dbReference type="EMBL" id="JADBJN010000001">
    <property type="protein sequence ID" value="KAG5683203.1"/>
    <property type="molecule type" value="Genomic_DNA"/>
</dbReference>
<dbReference type="GO" id="GO:0005576">
    <property type="term" value="C:extracellular region"/>
    <property type="evidence" value="ECO:0007669"/>
    <property type="project" value="UniProtKB-SubCell"/>
</dbReference>
<evidence type="ECO:0000256" key="11">
    <source>
        <dbReference type="ARBA" id="ARBA00023157"/>
    </source>
</evidence>
<dbReference type="SUPFAM" id="SSF48619">
    <property type="entry name" value="Phospholipase A2, PLA2"/>
    <property type="match status" value="1"/>
</dbReference>
<dbReference type="Proteomes" id="UP001107558">
    <property type="component" value="Chromosome 1"/>
</dbReference>
<dbReference type="PANTHER" id="PTHR12253">
    <property type="entry name" value="RH14732P"/>
    <property type="match status" value="1"/>
</dbReference>
<comment type="caution">
    <text evidence="15">The sequence shown here is derived from an EMBL/GenBank/DDBJ whole genome shotgun (WGS) entry which is preliminary data.</text>
</comment>
<evidence type="ECO:0000256" key="12">
    <source>
        <dbReference type="ARBA" id="ARBA00029903"/>
    </source>
</evidence>
<evidence type="ECO:0000256" key="10">
    <source>
        <dbReference type="ARBA" id="ARBA00023098"/>
    </source>
</evidence>
<dbReference type="Pfam" id="PF05826">
    <property type="entry name" value="Phospholip_A2_2"/>
    <property type="match status" value="1"/>
</dbReference>
<dbReference type="GO" id="GO:0046872">
    <property type="term" value="F:metal ion binding"/>
    <property type="evidence" value="ECO:0007669"/>
    <property type="project" value="UniProtKB-KW"/>
</dbReference>
<keyword evidence="5" id="KW-0964">Secreted</keyword>
<dbReference type="GO" id="GO:0004623">
    <property type="term" value="F:phospholipase A2 activity"/>
    <property type="evidence" value="ECO:0007669"/>
    <property type="project" value="UniProtKB-EC"/>
</dbReference>
<name>A0A9J6CNK5_POLVA</name>
<evidence type="ECO:0000313" key="15">
    <source>
        <dbReference type="EMBL" id="KAG5683203.1"/>
    </source>
</evidence>
<dbReference type="GO" id="GO:0050482">
    <property type="term" value="P:arachidonate secretion"/>
    <property type="evidence" value="ECO:0007669"/>
    <property type="project" value="InterPro"/>
</dbReference>
<accession>A0A9J6CNK5</accession>
<evidence type="ECO:0000256" key="1">
    <source>
        <dbReference type="ARBA" id="ARBA00001913"/>
    </source>
</evidence>
<feature type="domain" description="Phospholipase A2-like central" evidence="14">
    <location>
        <begin position="155"/>
        <end position="249"/>
    </location>
</feature>
<keyword evidence="9" id="KW-0442">Lipid degradation</keyword>
<dbReference type="Gene3D" id="1.20.90.10">
    <property type="entry name" value="Phospholipase A2 domain"/>
    <property type="match status" value="1"/>
</dbReference>
<evidence type="ECO:0000256" key="8">
    <source>
        <dbReference type="ARBA" id="ARBA00022837"/>
    </source>
</evidence>
<keyword evidence="10" id="KW-0443">Lipid metabolism</keyword>
<dbReference type="InterPro" id="IPR036444">
    <property type="entry name" value="PLipase_A2_dom_sf"/>
</dbReference>
<evidence type="ECO:0000256" key="7">
    <source>
        <dbReference type="ARBA" id="ARBA00022801"/>
    </source>
</evidence>
<feature type="chain" id="PRO_5039946291" description="Phospholipase A2" evidence="13">
    <location>
        <begin position="18"/>
        <end position="284"/>
    </location>
</feature>
<comment type="subcellular location">
    <subcellularLocation>
        <location evidence="2">Secreted</location>
    </subcellularLocation>
</comment>
<dbReference type="EC" id="3.1.1.4" evidence="3"/>
<dbReference type="PROSITE" id="PS00118">
    <property type="entry name" value="PA2_HIS"/>
    <property type="match status" value="1"/>
</dbReference>
<evidence type="ECO:0000313" key="16">
    <source>
        <dbReference type="Proteomes" id="UP001107558"/>
    </source>
</evidence>
<evidence type="ECO:0000256" key="4">
    <source>
        <dbReference type="ARBA" id="ARBA00021721"/>
    </source>
</evidence>
<dbReference type="FunFam" id="1.20.90.10:FF:000002">
    <property type="entry name" value="Phospholipase A2 group III"/>
    <property type="match status" value="1"/>
</dbReference>
<gene>
    <name evidence="15" type="ORF">PVAND_012499</name>
</gene>
<evidence type="ECO:0000256" key="6">
    <source>
        <dbReference type="ARBA" id="ARBA00022723"/>
    </source>
</evidence>
<keyword evidence="16" id="KW-1185">Reference proteome</keyword>
<keyword evidence="6" id="KW-0479">Metal-binding</keyword>
<keyword evidence="13" id="KW-0732">Signal</keyword>
<evidence type="ECO:0000256" key="13">
    <source>
        <dbReference type="SAM" id="SignalP"/>
    </source>
</evidence>